<organism evidence="1 2">
    <name type="scientific">Shewanella gaetbuli</name>
    <dbReference type="NCBI Taxonomy" id="220752"/>
    <lineage>
        <taxon>Bacteria</taxon>
        <taxon>Pseudomonadati</taxon>
        <taxon>Pseudomonadota</taxon>
        <taxon>Gammaproteobacteria</taxon>
        <taxon>Alteromonadales</taxon>
        <taxon>Shewanellaceae</taxon>
        <taxon>Shewanella</taxon>
    </lineage>
</organism>
<name>A0A9X1ZNE5_9GAMM</name>
<reference evidence="1" key="1">
    <citation type="submission" date="2022-01" db="EMBL/GenBank/DDBJ databases">
        <title>Whole genome-based taxonomy of the Shewanellaceae.</title>
        <authorList>
            <person name="Martin-Rodriguez A.J."/>
        </authorList>
    </citation>
    <scope>NUCLEOTIDE SEQUENCE</scope>
    <source>
        <strain evidence="1">DSM 16422</strain>
    </source>
</reference>
<evidence type="ECO:0008006" key="3">
    <source>
        <dbReference type="Google" id="ProtNLM"/>
    </source>
</evidence>
<protein>
    <recommendedName>
        <fullName evidence="3">Uracil DNA glycosylase superfamily protein</fullName>
    </recommendedName>
</protein>
<accession>A0A9X1ZNE5</accession>
<gene>
    <name evidence="1" type="ORF">L2672_15905</name>
</gene>
<keyword evidence="2" id="KW-1185">Reference proteome</keyword>
<sequence length="209" mass="23841">MKSVFFKPWVGNDFGKDGSVFSQKILVLGDSHYIDESDEVNMSKNNEEPCDFTTAVLQAYLNQAVKGRWKSTFTKFMNSFVCNTNHSETSREKLWNSVAFYNYLQIPAGSDSRQTHQFSYHDDRDRNAFLEVVNKLEPDIIISWGNNVWDAIPANLGYGNGIVSESVKDCCLIYPFKGKELKLIGITHPSTSYRSSYWANIFDELNANT</sequence>
<evidence type="ECO:0000313" key="1">
    <source>
        <dbReference type="EMBL" id="MCL1144162.1"/>
    </source>
</evidence>
<dbReference type="AlphaFoldDB" id="A0A9X1ZNE5"/>
<comment type="caution">
    <text evidence="1">The sequence shown here is derived from an EMBL/GenBank/DDBJ whole genome shotgun (WGS) entry which is preliminary data.</text>
</comment>
<dbReference type="EMBL" id="JAKIKP010000016">
    <property type="protein sequence ID" value="MCL1144162.1"/>
    <property type="molecule type" value="Genomic_DNA"/>
</dbReference>
<dbReference type="RefSeq" id="WP_248996830.1">
    <property type="nucleotide sequence ID" value="NZ_JAKIKP010000016.1"/>
</dbReference>
<proteinExistence type="predicted"/>
<dbReference type="Proteomes" id="UP001139333">
    <property type="component" value="Unassembled WGS sequence"/>
</dbReference>
<evidence type="ECO:0000313" key="2">
    <source>
        <dbReference type="Proteomes" id="UP001139333"/>
    </source>
</evidence>